<keyword evidence="2" id="KW-0012">Acyltransferase</keyword>
<dbReference type="GO" id="GO:0016747">
    <property type="term" value="F:acyltransferase activity, transferring groups other than amino-acyl groups"/>
    <property type="evidence" value="ECO:0007669"/>
    <property type="project" value="InterPro"/>
</dbReference>
<dbReference type="Proteomes" id="UP000076512">
    <property type="component" value="Unassembled WGS sequence"/>
</dbReference>
<dbReference type="EMBL" id="LWGR01000021">
    <property type="protein sequence ID" value="KZM68539.1"/>
    <property type="molecule type" value="Genomic_DNA"/>
</dbReference>
<evidence type="ECO:0000313" key="5">
    <source>
        <dbReference type="Proteomes" id="UP000076512"/>
    </source>
</evidence>
<protein>
    <submittedName>
        <fullName evidence="4">Acetyltransferase</fullName>
    </submittedName>
</protein>
<name>A0A164HIB5_9NOCA</name>
<evidence type="ECO:0000259" key="3">
    <source>
        <dbReference type="PROSITE" id="PS51186"/>
    </source>
</evidence>
<dbReference type="AlphaFoldDB" id="A0A164HIB5"/>
<dbReference type="OrthoDB" id="4936934at2"/>
<accession>A0A164HIB5</accession>
<dbReference type="STRING" id="455432.AWN90_11775"/>
<dbReference type="PROSITE" id="PS51186">
    <property type="entry name" value="GNAT"/>
    <property type="match status" value="1"/>
</dbReference>
<organism evidence="4 5">
    <name type="scientific">Nocardia terpenica</name>
    <dbReference type="NCBI Taxonomy" id="455432"/>
    <lineage>
        <taxon>Bacteria</taxon>
        <taxon>Bacillati</taxon>
        <taxon>Actinomycetota</taxon>
        <taxon>Actinomycetes</taxon>
        <taxon>Mycobacteriales</taxon>
        <taxon>Nocardiaceae</taxon>
        <taxon>Nocardia</taxon>
    </lineage>
</organism>
<evidence type="ECO:0000256" key="1">
    <source>
        <dbReference type="ARBA" id="ARBA00022679"/>
    </source>
</evidence>
<keyword evidence="1 4" id="KW-0808">Transferase</keyword>
<proteinExistence type="predicted"/>
<dbReference type="RefSeq" id="WP_067580233.1">
    <property type="nucleotide sequence ID" value="NZ_JABMCZ010000002.1"/>
</dbReference>
<dbReference type="InterPro" id="IPR050832">
    <property type="entry name" value="Bact_Acetyltransf"/>
</dbReference>
<evidence type="ECO:0000256" key="2">
    <source>
        <dbReference type="ARBA" id="ARBA00023315"/>
    </source>
</evidence>
<dbReference type="InterPro" id="IPR000182">
    <property type="entry name" value="GNAT_dom"/>
</dbReference>
<comment type="caution">
    <text evidence="4">The sequence shown here is derived from an EMBL/GenBank/DDBJ whole genome shotgun (WGS) entry which is preliminary data.</text>
</comment>
<keyword evidence="5" id="KW-1185">Reference proteome</keyword>
<dbReference type="Gene3D" id="3.40.630.30">
    <property type="match status" value="1"/>
</dbReference>
<evidence type="ECO:0000313" key="4">
    <source>
        <dbReference type="EMBL" id="KZM68539.1"/>
    </source>
</evidence>
<dbReference type="InterPro" id="IPR016181">
    <property type="entry name" value="Acyl_CoA_acyltransferase"/>
</dbReference>
<dbReference type="SUPFAM" id="SSF55729">
    <property type="entry name" value="Acyl-CoA N-acyltransferases (Nat)"/>
    <property type="match status" value="1"/>
</dbReference>
<reference evidence="4 5" key="1">
    <citation type="submission" date="2016-04" db="EMBL/GenBank/DDBJ databases">
        <authorList>
            <person name="Evans L.H."/>
            <person name="Alamgir A."/>
            <person name="Owens N."/>
            <person name="Weber N.D."/>
            <person name="Virtaneva K."/>
            <person name="Barbian K."/>
            <person name="Babar A."/>
            <person name="Rosenke K."/>
        </authorList>
    </citation>
    <scope>NUCLEOTIDE SEQUENCE [LARGE SCALE GENOMIC DNA]</scope>
    <source>
        <strain evidence="4 5">IFM 0406</strain>
    </source>
</reference>
<dbReference type="Pfam" id="PF00583">
    <property type="entry name" value="Acetyltransf_1"/>
    <property type="match status" value="1"/>
</dbReference>
<sequence length="154" mass="17121">MNSIVIRPAVDRDLPSVAGLRWRWLLENDGTPTTTHDEFVQWFAHWAQANISSHRCLVVADDGEVIGMGWLAITQRVPTPRLLERASGDVQCVYLVPDRRGTGLGSELIDALTELARQLGLERVTVHSSPRAVPAYSRRGFAVSNQLLQTSLNH</sequence>
<gene>
    <name evidence="4" type="ORF">AWN90_11775</name>
</gene>
<dbReference type="PANTHER" id="PTHR43877">
    <property type="entry name" value="AMINOALKYLPHOSPHONATE N-ACETYLTRANSFERASE-RELATED-RELATED"/>
    <property type="match status" value="1"/>
</dbReference>
<dbReference type="CDD" id="cd04301">
    <property type="entry name" value="NAT_SF"/>
    <property type="match status" value="1"/>
</dbReference>
<feature type="domain" description="N-acetyltransferase" evidence="3">
    <location>
        <begin position="4"/>
        <end position="154"/>
    </location>
</feature>